<dbReference type="Pfam" id="PF00072">
    <property type="entry name" value="Response_reg"/>
    <property type="match status" value="1"/>
</dbReference>
<dbReference type="InterPro" id="IPR001789">
    <property type="entry name" value="Sig_transdc_resp-reg_receiver"/>
</dbReference>
<dbReference type="SUPFAM" id="SSF52172">
    <property type="entry name" value="CheY-like"/>
    <property type="match status" value="1"/>
</dbReference>
<dbReference type="Proteomes" id="UP000253509">
    <property type="component" value="Unassembled WGS sequence"/>
</dbReference>
<dbReference type="InterPro" id="IPR011006">
    <property type="entry name" value="CheY-like_superfamily"/>
</dbReference>
<keyword evidence="9" id="KW-1185">Reference proteome</keyword>
<evidence type="ECO:0000313" key="8">
    <source>
        <dbReference type="EMBL" id="RBP72726.1"/>
    </source>
</evidence>
<organism evidence="8 9">
    <name type="scientific">Brevibacterium celere</name>
    <dbReference type="NCBI Taxonomy" id="225845"/>
    <lineage>
        <taxon>Bacteria</taxon>
        <taxon>Bacillati</taxon>
        <taxon>Actinomycetota</taxon>
        <taxon>Actinomycetes</taxon>
        <taxon>Micrococcales</taxon>
        <taxon>Brevibacteriaceae</taxon>
        <taxon>Brevibacterium</taxon>
    </lineage>
</organism>
<dbReference type="GO" id="GO:0006355">
    <property type="term" value="P:regulation of DNA-templated transcription"/>
    <property type="evidence" value="ECO:0007669"/>
    <property type="project" value="InterPro"/>
</dbReference>
<reference evidence="8 9" key="1">
    <citation type="submission" date="2018-06" db="EMBL/GenBank/DDBJ databases">
        <title>Freshwater and sediment microbial communities from various areas in North America, analyzing microbe dynamics in response to fracking.</title>
        <authorList>
            <person name="Lamendella R."/>
        </authorList>
    </citation>
    <scope>NUCLEOTIDE SEQUENCE [LARGE SCALE GENOMIC DNA]</scope>
    <source>
        <strain evidence="8 9">3b_TX</strain>
    </source>
</reference>
<keyword evidence="4" id="KW-0804">Transcription</keyword>
<feature type="modified residue" description="4-aspartylphosphate" evidence="5">
    <location>
        <position position="60"/>
    </location>
</feature>
<dbReference type="InterPro" id="IPR039420">
    <property type="entry name" value="WalR-like"/>
</dbReference>
<dbReference type="Gene3D" id="3.40.50.2300">
    <property type="match status" value="1"/>
</dbReference>
<dbReference type="InterPro" id="IPR058245">
    <property type="entry name" value="NreC/VraR/RcsB-like_REC"/>
</dbReference>
<feature type="domain" description="HTH luxR-type" evidence="6">
    <location>
        <begin position="155"/>
        <end position="220"/>
    </location>
</feature>
<keyword evidence="1 5" id="KW-0597">Phosphoprotein</keyword>
<evidence type="ECO:0000256" key="5">
    <source>
        <dbReference type="PROSITE-ProRule" id="PRU00169"/>
    </source>
</evidence>
<dbReference type="GO" id="GO:0000160">
    <property type="term" value="P:phosphorelay signal transduction system"/>
    <property type="evidence" value="ECO:0007669"/>
    <property type="project" value="InterPro"/>
</dbReference>
<evidence type="ECO:0000259" key="7">
    <source>
        <dbReference type="PROSITE" id="PS50110"/>
    </source>
</evidence>
<dbReference type="Pfam" id="PF00196">
    <property type="entry name" value="GerE"/>
    <property type="match status" value="1"/>
</dbReference>
<evidence type="ECO:0000259" key="6">
    <source>
        <dbReference type="PROSITE" id="PS50043"/>
    </source>
</evidence>
<dbReference type="PROSITE" id="PS50043">
    <property type="entry name" value="HTH_LUXR_2"/>
    <property type="match status" value="1"/>
</dbReference>
<gene>
    <name evidence="8" type="ORF">DFO65_10317</name>
</gene>
<evidence type="ECO:0000256" key="4">
    <source>
        <dbReference type="ARBA" id="ARBA00023163"/>
    </source>
</evidence>
<name>A0A366IML0_9MICO</name>
<dbReference type="PANTHER" id="PTHR43214">
    <property type="entry name" value="TWO-COMPONENT RESPONSE REGULATOR"/>
    <property type="match status" value="1"/>
</dbReference>
<dbReference type="AlphaFoldDB" id="A0A366IML0"/>
<feature type="domain" description="Response regulatory" evidence="7">
    <location>
        <begin position="9"/>
        <end position="125"/>
    </location>
</feature>
<keyword evidence="2" id="KW-0805">Transcription regulation</keyword>
<dbReference type="CDD" id="cd06170">
    <property type="entry name" value="LuxR_C_like"/>
    <property type="match status" value="1"/>
</dbReference>
<dbReference type="SMART" id="SM00448">
    <property type="entry name" value="REC"/>
    <property type="match status" value="1"/>
</dbReference>
<dbReference type="CDD" id="cd17535">
    <property type="entry name" value="REC_NarL-like"/>
    <property type="match status" value="1"/>
</dbReference>
<protein>
    <submittedName>
        <fullName evidence="8">LuxR family two component transcriptional regulator</fullName>
    </submittedName>
</protein>
<dbReference type="SMART" id="SM00421">
    <property type="entry name" value="HTH_LUXR"/>
    <property type="match status" value="1"/>
</dbReference>
<dbReference type="GO" id="GO:0003677">
    <property type="term" value="F:DNA binding"/>
    <property type="evidence" value="ECO:0007669"/>
    <property type="project" value="UniProtKB-KW"/>
</dbReference>
<sequence length="226" mass="24179">MPHSNASIRVLLVDDDSMVLTGIQAILAGFEDIEIVGCAHDGEGALEQTALHFPDVVLMDVRMPGIGGIEATARIVNGVRAPKVISLTSFDSDDCLFQALEAGASGFLLKDVGPTDLAEAIRIVHRGENILAPRATQRIIRSFVAKQDRRAHREAVDLAATLTAREREIAVLVAQGLSNREIAEATYSSEATVKTHLARVGAKLDANNRVRIAVIVERSGLQIVSG</sequence>
<dbReference type="InterPro" id="IPR000792">
    <property type="entry name" value="Tscrpt_reg_LuxR_C"/>
</dbReference>
<evidence type="ECO:0000256" key="3">
    <source>
        <dbReference type="ARBA" id="ARBA00023125"/>
    </source>
</evidence>
<keyword evidence="3" id="KW-0238">DNA-binding</keyword>
<dbReference type="RefSeq" id="WP_113903233.1">
    <property type="nucleotide sequence ID" value="NZ_QNSB01000003.1"/>
</dbReference>
<dbReference type="PANTHER" id="PTHR43214:SF24">
    <property type="entry name" value="TRANSCRIPTIONAL REGULATORY PROTEIN NARL-RELATED"/>
    <property type="match status" value="1"/>
</dbReference>
<proteinExistence type="predicted"/>
<accession>A0A366IML0</accession>
<evidence type="ECO:0000313" key="9">
    <source>
        <dbReference type="Proteomes" id="UP000253509"/>
    </source>
</evidence>
<dbReference type="PROSITE" id="PS50110">
    <property type="entry name" value="RESPONSE_REGULATORY"/>
    <property type="match status" value="1"/>
</dbReference>
<dbReference type="PRINTS" id="PR00038">
    <property type="entry name" value="HTHLUXR"/>
</dbReference>
<evidence type="ECO:0000256" key="2">
    <source>
        <dbReference type="ARBA" id="ARBA00023015"/>
    </source>
</evidence>
<evidence type="ECO:0000256" key="1">
    <source>
        <dbReference type="ARBA" id="ARBA00022553"/>
    </source>
</evidence>
<comment type="caution">
    <text evidence="8">The sequence shown here is derived from an EMBL/GenBank/DDBJ whole genome shotgun (WGS) entry which is preliminary data.</text>
</comment>
<dbReference type="EMBL" id="QNSB01000003">
    <property type="protein sequence ID" value="RBP72726.1"/>
    <property type="molecule type" value="Genomic_DNA"/>
</dbReference>